<comment type="subcellular location">
    <subcellularLocation>
        <location evidence="1">Nucleus</location>
        <location evidence="1">Nucleolus</location>
    </subcellularLocation>
</comment>
<evidence type="ECO:0000256" key="5">
    <source>
        <dbReference type="ARBA" id="ARBA00023242"/>
    </source>
</evidence>
<evidence type="ECO:0000256" key="1">
    <source>
        <dbReference type="ARBA" id="ARBA00004604"/>
    </source>
</evidence>
<sequence>MPNDHLFEKLFSQAHNQKSTKPTSTSLDFFETQVIQSQSRTQIEDMNDDIKIEVEIYKNTLESAKEAVQKFQLNSRPFFRPSDYFGEMVKSDSHMEMIRLKLVQESENIKLSQEAKKRRELKKFGKAIQIEKKLEREKESKRVKEGVKDLRKKRKDRLNLESTNEEDFDIALEETLSNTKKPGRPSSEPSRKKPRSARDHKFGHPKPKGVIGRRWKANTKESSNNFEGMGGRGDGRITSGMAKGRRRGGSHGAPGHRHSNYSGNLIRYTSIA</sequence>
<protein>
    <recommendedName>
        <fullName evidence="10">rRNA-processing protein EBP2</fullName>
    </recommendedName>
</protein>
<evidence type="ECO:0008006" key="10">
    <source>
        <dbReference type="Google" id="ProtNLM"/>
    </source>
</evidence>
<evidence type="ECO:0000256" key="3">
    <source>
        <dbReference type="ARBA" id="ARBA00022517"/>
    </source>
</evidence>
<dbReference type="Proteomes" id="UP000765509">
    <property type="component" value="Unassembled WGS sequence"/>
</dbReference>
<dbReference type="GO" id="GO:0042273">
    <property type="term" value="P:ribosomal large subunit biogenesis"/>
    <property type="evidence" value="ECO:0007669"/>
    <property type="project" value="TreeGrafter"/>
</dbReference>
<evidence type="ECO:0000313" key="8">
    <source>
        <dbReference type="EMBL" id="MBW0480516.1"/>
    </source>
</evidence>
<keyword evidence="5" id="KW-0539">Nucleus</keyword>
<keyword evidence="4 6" id="KW-0175">Coiled coil</keyword>
<feature type="coiled-coil region" evidence="6">
    <location>
        <begin position="47"/>
        <end position="74"/>
    </location>
</feature>
<dbReference type="AlphaFoldDB" id="A0A9Q3CD29"/>
<dbReference type="GO" id="GO:0030687">
    <property type="term" value="C:preribosome, large subunit precursor"/>
    <property type="evidence" value="ECO:0007669"/>
    <property type="project" value="TreeGrafter"/>
</dbReference>
<dbReference type="OrthoDB" id="443772at2759"/>
<feature type="compositionally biased region" description="Basic residues" evidence="7">
    <location>
        <begin position="203"/>
        <end position="217"/>
    </location>
</feature>
<reference evidence="8" key="1">
    <citation type="submission" date="2021-03" db="EMBL/GenBank/DDBJ databases">
        <title>Draft genome sequence of rust myrtle Austropuccinia psidii MF-1, a brazilian biotype.</title>
        <authorList>
            <person name="Quecine M.C."/>
            <person name="Pachon D.M.R."/>
            <person name="Bonatelli M.L."/>
            <person name="Correr F.H."/>
            <person name="Franceschini L.M."/>
            <person name="Leite T.F."/>
            <person name="Margarido G.R.A."/>
            <person name="Almeida C.A."/>
            <person name="Ferrarezi J.A."/>
            <person name="Labate C.A."/>
        </authorList>
    </citation>
    <scope>NUCLEOTIDE SEQUENCE</scope>
    <source>
        <strain evidence="8">MF-1</strain>
    </source>
</reference>
<evidence type="ECO:0000256" key="6">
    <source>
        <dbReference type="SAM" id="Coils"/>
    </source>
</evidence>
<gene>
    <name evidence="8" type="ORF">O181_020231</name>
</gene>
<keyword evidence="3" id="KW-0690">Ribosome biogenesis</keyword>
<evidence type="ECO:0000256" key="7">
    <source>
        <dbReference type="SAM" id="MobiDB-lite"/>
    </source>
</evidence>
<dbReference type="GO" id="GO:0006364">
    <property type="term" value="P:rRNA processing"/>
    <property type="evidence" value="ECO:0007669"/>
    <property type="project" value="TreeGrafter"/>
</dbReference>
<evidence type="ECO:0000256" key="2">
    <source>
        <dbReference type="ARBA" id="ARBA00007336"/>
    </source>
</evidence>
<comment type="caution">
    <text evidence="8">The sequence shown here is derived from an EMBL/GenBank/DDBJ whole genome shotgun (WGS) entry which is preliminary data.</text>
</comment>
<dbReference type="InterPro" id="IPR008610">
    <property type="entry name" value="Ebp2"/>
</dbReference>
<accession>A0A9Q3CD29</accession>
<comment type="similarity">
    <text evidence="2">Belongs to the EBP2 family.</text>
</comment>
<keyword evidence="9" id="KW-1185">Reference proteome</keyword>
<dbReference type="GO" id="GO:0005730">
    <property type="term" value="C:nucleolus"/>
    <property type="evidence" value="ECO:0007669"/>
    <property type="project" value="UniProtKB-SubCell"/>
</dbReference>
<feature type="region of interest" description="Disordered" evidence="7">
    <location>
        <begin position="169"/>
        <end position="263"/>
    </location>
</feature>
<dbReference type="Pfam" id="PF05890">
    <property type="entry name" value="Ebp2"/>
    <property type="match status" value="1"/>
</dbReference>
<organism evidence="8 9">
    <name type="scientific">Austropuccinia psidii MF-1</name>
    <dbReference type="NCBI Taxonomy" id="1389203"/>
    <lineage>
        <taxon>Eukaryota</taxon>
        <taxon>Fungi</taxon>
        <taxon>Dikarya</taxon>
        <taxon>Basidiomycota</taxon>
        <taxon>Pucciniomycotina</taxon>
        <taxon>Pucciniomycetes</taxon>
        <taxon>Pucciniales</taxon>
        <taxon>Sphaerophragmiaceae</taxon>
        <taxon>Austropuccinia</taxon>
    </lineage>
</organism>
<proteinExistence type="inferred from homology"/>
<dbReference type="EMBL" id="AVOT02005997">
    <property type="protein sequence ID" value="MBW0480516.1"/>
    <property type="molecule type" value="Genomic_DNA"/>
</dbReference>
<dbReference type="PANTHER" id="PTHR13028:SF0">
    <property type="entry name" value="RRNA-PROCESSING PROTEIN EBP2-RELATED"/>
    <property type="match status" value="1"/>
</dbReference>
<dbReference type="GO" id="GO:0034399">
    <property type="term" value="C:nuclear periphery"/>
    <property type="evidence" value="ECO:0007669"/>
    <property type="project" value="TreeGrafter"/>
</dbReference>
<feature type="compositionally biased region" description="Basic residues" evidence="7">
    <location>
        <begin position="243"/>
        <end position="259"/>
    </location>
</feature>
<name>A0A9Q3CD29_9BASI</name>
<evidence type="ECO:0000313" key="9">
    <source>
        <dbReference type="Proteomes" id="UP000765509"/>
    </source>
</evidence>
<dbReference type="PANTHER" id="PTHR13028">
    <property type="entry name" value="RRNA PROCESSING PROTEIN EBNA1-BINDING PROTEIN-RELATED"/>
    <property type="match status" value="1"/>
</dbReference>
<evidence type="ECO:0000256" key="4">
    <source>
        <dbReference type="ARBA" id="ARBA00023054"/>
    </source>
</evidence>